<evidence type="ECO:0008006" key="4">
    <source>
        <dbReference type="Google" id="ProtNLM"/>
    </source>
</evidence>
<dbReference type="AlphaFoldDB" id="A0AA91EC85"/>
<dbReference type="PROSITE" id="PS51257">
    <property type="entry name" value="PROKAR_LIPOPROTEIN"/>
    <property type="match status" value="1"/>
</dbReference>
<accession>A0AA91EC85</accession>
<dbReference type="RefSeq" id="WP_064645552.1">
    <property type="nucleotide sequence ID" value="NZ_LXEX01000075.1"/>
</dbReference>
<feature type="chain" id="PRO_5041640813" description="Lipoprotein" evidence="1">
    <location>
        <begin position="21"/>
        <end position="131"/>
    </location>
</feature>
<protein>
    <recommendedName>
        <fullName evidence="4">Lipoprotein</fullName>
    </recommendedName>
</protein>
<organism evidence="2 3">
    <name type="scientific">Obesumbacterium proteus ATCC 12841</name>
    <dbReference type="NCBI Taxonomy" id="1354268"/>
    <lineage>
        <taxon>Bacteria</taxon>
        <taxon>Pseudomonadati</taxon>
        <taxon>Pseudomonadota</taxon>
        <taxon>Gammaproteobacteria</taxon>
        <taxon>Enterobacterales</taxon>
        <taxon>Hafniaceae</taxon>
        <taxon>Obesumbacterium</taxon>
    </lineage>
</organism>
<feature type="signal peptide" evidence="1">
    <location>
        <begin position="1"/>
        <end position="20"/>
    </location>
</feature>
<evidence type="ECO:0000256" key="1">
    <source>
        <dbReference type="SAM" id="SignalP"/>
    </source>
</evidence>
<proteinExistence type="predicted"/>
<keyword evidence="3" id="KW-1185">Reference proteome</keyword>
<sequence length="131" mass="14642">MNTTRRMLMLYACLMPVALTGCDLSDYFPNVSQPVPVISPGYQVDIDGHPVRISGFDDCPRDKDEARHAAAQDEKGCIVLSAERSEVKVRLYQPAGAVIETWRIIREKDAHRSDIIRLQRPNGAFVMAANL</sequence>
<gene>
    <name evidence="2" type="ORF">M993_04697</name>
</gene>
<reference evidence="2 3" key="1">
    <citation type="submission" date="2016-04" db="EMBL/GenBank/DDBJ databases">
        <title>ATOL: Assembling a taxonomically balanced genome-scale reconstruction of the evolutionary history of the Enterobacteriaceae.</title>
        <authorList>
            <person name="Plunkett G.III."/>
            <person name="Neeno-Eckwall E.C."/>
            <person name="Glasner J.D."/>
            <person name="Perna N.T."/>
        </authorList>
    </citation>
    <scope>NUCLEOTIDE SEQUENCE [LARGE SCALE GENOMIC DNA]</scope>
    <source>
        <strain evidence="2 3">ATCC 12841</strain>
    </source>
</reference>
<evidence type="ECO:0000313" key="2">
    <source>
        <dbReference type="EMBL" id="OAT56585.1"/>
    </source>
</evidence>
<name>A0AA91EC85_9GAMM</name>
<keyword evidence="1" id="KW-0732">Signal</keyword>
<evidence type="ECO:0000313" key="3">
    <source>
        <dbReference type="Proteomes" id="UP000078431"/>
    </source>
</evidence>
<comment type="caution">
    <text evidence="2">The sequence shown here is derived from an EMBL/GenBank/DDBJ whole genome shotgun (WGS) entry which is preliminary data.</text>
</comment>
<dbReference type="EMBL" id="LXEX01000075">
    <property type="protein sequence ID" value="OAT56585.1"/>
    <property type="molecule type" value="Genomic_DNA"/>
</dbReference>
<dbReference type="Proteomes" id="UP000078431">
    <property type="component" value="Unassembled WGS sequence"/>
</dbReference>